<sequence>MSAPGPAEGRTAGAPAISAGRDGTGRPARGGSGAASTASAGRAVRRPAGDSTAAVTAAGPGDFHLAPAERPSRPTGGPPAPSRGAPGTAPPSPPRRPPGTASAVPPRPAAPPAARPEREPGSGAGADPGFEDDSHPTLLLRAVAPRPHPLRIVAVVIALVLGAGLLGGAAAGAWLTGDSADSAARAAFDDSRALWRDLPVDELFPPELHSEGAGPGGAERRWLRVAVAPDTECATALGEELAGALLSGTGCERAVRASYVDDTVTSVTTVGMVFTDADPAATEALAERFATGGLGLRADLMPATYPGPGTAAETFGAAQRATWTVRVLTDAPVIVYAVTGFADGRTADAPQAATEAVAEGQDTVVALAGLGHEAMGVADQIERNIRQAADRFTEEHG</sequence>
<accession>A0ABV4ZTY8</accession>
<proteinExistence type="predicted"/>
<feature type="transmembrane region" description="Helical" evidence="2">
    <location>
        <begin position="150"/>
        <end position="175"/>
    </location>
</feature>
<keyword evidence="2" id="KW-0812">Transmembrane</keyword>
<keyword evidence="2" id="KW-1133">Transmembrane helix</keyword>
<evidence type="ECO:0000313" key="3">
    <source>
        <dbReference type="EMBL" id="MFB4197408.1"/>
    </source>
</evidence>
<protein>
    <submittedName>
        <fullName evidence="3">Uncharacterized protein</fullName>
    </submittedName>
</protein>
<organism evidence="3 4">
    <name type="scientific">Streptomyces carpaticus</name>
    <dbReference type="NCBI Taxonomy" id="285558"/>
    <lineage>
        <taxon>Bacteria</taxon>
        <taxon>Bacillati</taxon>
        <taxon>Actinomycetota</taxon>
        <taxon>Actinomycetes</taxon>
        <taxon>Kitasatosporales</taxon>
        <taxon>Streptomycetaceae</taxon>
        <taxon>Streptomyces</taxon>
    </lineage>
</organism>
<name>A0ABV4ZTY8_9ACTN</name>
<feature type="region of interest" description="Disordered" evidence="1">
    <location>
        <begin position="1"/>
        <end position="133"/>
    </location>
</feature>
<keyword evidence="2" id="KW-0472">Membrane</keyword>
<evidence type="ECO:0000256" key="2">
    <source>
        <dbReference type="SAM" id="Phobius"/>
    </source>
</evidence>
<reference evidence="3 4" key="1">
    <citation type="submission" date="2024-09" db="EMBL/GenBank/DDBJ databases">
        <title>Draft genome sequence of multifaceted antimicrobials producing Streptomyces sp. strain FH1.</title>
        <authorList>
            <person name="Hassan F."/>
            <person name="Ali H."/>
            <person name="Hassan N."/>
            <person name="Nawaz A."/>
        </authorList>
    </citation>
    <scope>NUCLEOTIDE SEQUENCE [LARGE SCALE GENOMIC DNA]</scope>
    <source>
        <strain evidence="3 4">FH1</strain>
    </source>
</reference>
<evidence type="ECO:0000313" key="4">
    <source>
        <dbReference type="Proteomes" id="UP001577267"/>
    </source>
</evidence>
<feature type="compositionally biased region" description="Pro residues" evidence="1">
    <location>
        <begin position="105"/>
        <end position="114"/>
    </location>
</feature>
<dbReference type="EMBL" id="JBHGBT010000033">
    <property type="protein sequence ID" value="MFB4197408.1"/>
    <property type="molecule type" value="Genomic_DNA"/>
</dbReference>
<dbReference type="Proteomes" id="UP001577267">
    <property type="component" value="Unassembled WGS sequence"/>
</dbReference>
<comment type="caution">
    <text evidence="3">The sequence shown here is derived from an EMBL/GenBank/DDBJ whole genome shotgun (WGS) entry which is preliminary data.</text>
</comment>
<evidence type="ECO:0000256" key="1">
    <source>
        <dbReference type="SAM" id="MobiDB-lite"/>
    </source>
</evidence>
<gene>
    <name evidence="3" type="ORF">ACE11A_24000</name>
</gene>
<feature type="compositionally biased region" description="Pro residues" evidence="1">
    <location>
        <begin position="88"/>
        <end position="97"/>
    </location>
</feature>
<keyword evidence="4" id="KW-1185">Reference proteome</keyword>